<feature type="region of interest" description="Disordered" evidence="7">
    <location>
        <begin position="195"/>
        <end position="217"/>
    </location>
</feature>
<keyword evidence="4" id="KW-0833">Ubl conjugation pathway</keyword>
<feature type="region of interest" description="Disordered" evidence="7">
    <location>
        <begin position="632"/>
        <end position="708"/>
    </location>
</feature>
<dbReference type="InterPro" id="IPR051865">
    <property type="entry name" value="WD-repeat_CDT2_adapter"/>
</dbReference>
<dbReference type="AlphaFoldDB" id="A0A1Q3EW03"/>
<feature type="region of interest" description="Disordered" evidence="7">
    <location>
        <begin position="521"/>
        <end position="565"/>
    </location>
</feature>
<feature type="repeat" description="WD" evidence="6">
    <location>
        <begin position="142"/>
        <end position="177"/>
    </location>
</feature>
<name>A0A1Q3EW03_CULTA</name>
<feature type="compositionally biased region" description="Gly residues" evidence="7">
    <location>
        <begin position="696"/>
        <end position="708"/>
    </location>
</feature>
<dbReference type="GO" id="GO:0007095">
    <property type="term" value="P:mitotic G2 DNA damage checkpoint signaling"/>
    <property type="evidence" value="ECO:0007669"/>
    <property type="project" value="TreeGrafter"/>
</dbReference>
<dbReference type="GO" id="GO:0005634">
    <property type="term" value="C:nucleus"/>
    <property type="evidence" value="ECO:0007669"/>
    <property type="project" value="TreeGrafter"/>
</dbReference>
<dbReference type="Pfam" id="PF00400">
    <property type="entry name" value="WD40"/>
    <property type="match status" value="5"/>
</dbReference>
<dbReference type="GO" id="GO:0043161">
    <property type="term" value="P:proteasome-mediated ubiquitin-dependent protein catabolic process"/>
    <property type="evidence" value="ECO:0007669"/>
    <property type="project" value="TreeGrafter"/>
</dbReference>
<dbReference type="PROSITE" id="PS50294">
    <property type="entry name" value="WD_REPEATS_REGION"/>
    <property type="match status" value="3"/>
</dbReference>
<dbReference type="SMART" id="SM00320">
    <property type="entry name" value="WD40"/>
    <property type="match status" value="7"/>
</dbReference>
<comment type="similarity">
    <text evidence="5">Belongs to the WD repeat cdt2 family.</text>
</comment>
<evidence type="ECO:0000256" key="7">
    <source>
        <dbReference type="SAM" id="MobiDB-lite"/>
    </source>
</evidence>
<dbReference type="PRINTS" id="PR00320">
    <property type="entry name" value="GPROTEINBRPT"/>
</dbReference>
<feature type="repeat" description="WD" evidence="6">
    <location>
        <begin position="360"/>
        <end position="395"/>
    </location>
</feature>
<evidence type="ECO:0000256" key="3">
    <source>
        <dbReference type="ARBA" id="ARBA00022737"/>
    </source>
</evidence>
<dbReference type="InterPro" id="IPR001680">
    <property type="entry name" value="WD40_rpt"/>
</dbReference>
<feature type="repeat" description="WD" evidence="6">
    <location>
        <begin position="98"/>
        <end position="139"/>
    </location>
</feature>
<dbReference type="InterPro" id="IPR036322">
    <property type="entry name" value="WD40_repeat_dom_sf"/>
</dbReference>
<dbReference type="CDD" id="cd00200">
    <property type="entry name" value="WD40"/>
    <property type="match status" value="1"/>
</dbReference>
<feature type="repeat" description="WD" evidence="6">
    <location>
        <begin position="330"/>
        <end position="359"/>
    </location>
</feature>
<comment type="pathway">
    <text evidence="1">Protein modification; protein ubiquitination.</text>
</comment>
<keyword evidence="3" id="KW-0677">Repeat</keyword>
<dbReference type="InterPro" id="IPR015943">
    <property type="entry name" value="WD40/YVTN_repeat-like_dom_sf"/>
</dbReference>
<evidence type="ECO:0000256" key="5">
    <source>
        <dbReference type="ARBA" id="ARBA00038344"/>
    </source>
</evidence>
<dbReference type="EMBL" id="GFDL01015556">
    <property type="protein sequence ID" value="JAV19489.1"/>
    <property type="molecule type" value="Transcribed_RNA"/>
</dbReference>
<reference evidence="8" key="1">
    <citation type="submission" date="2017-01" db="EMBL/GenBank/DDBJ databases">
        <title>A deep insight into the sialotranscriptome of adult male and female Cluex tarsalis mosquitoes.</title>
        <authorList>
            <person name="Ribeiro J.M."/>
            <person name="Moreira F."/>
            <person name="Bernard K.A."/>
            <person name="Calvo E."/>
        </authorList>
    </citation>
    <scope>NUCLEOTIDE SEQUENCE</scope>
    <source>
        <strain evidence="8">Kern County</strain>
        <tissue evidence="8">Salivary glands</tissue>
    </source>
</reference>
<evidence type="ECO:0000256" key="4">
    <source>
        <dbReference type="ARBA" id="ARBA00022786"/>
    </source>
</evidence>
<feature type="compositionally biased region" description="Basic and acidic residues" evidence="7">
    <location>
        <begin position="440"/>
        <end position="453"/>
    </location>
</feature>
<dbReference type="PANTHER" id="PTHR22852">
    <property type="entry name" value="LETHAL 2 DENTICLELESS PROTEIN RETINOIC ACID-REGULATED NUCLEAR MATRIX-ASSOCIATED PROTEIN"/>
    <property type="match status" value="1"/>
</dbReference>
<feature type="compositionally biased region" description="Polar residues" evidence="7">
    <location>
        <begin position="532"/>
        <end position="543"/>
    </location>
</feature>
<organism evidence="8">
    <name type="scientific">Culex tarsalis</name>
    <name type="common">Encephalitis mosquito</name>
    <dbReference type="NCBI Taxonomy" id="7177"/>
    <lineage>
        <taxon>Eukaryota</taxon>
        <taxon>Metazoa</taxon>
        <taxon>Ecdysozoa</taxon>
        <taxon>Arthropoda</taxon>
        <taxon>Hexapoda</taxon>
        <taxon>Insecta</taxon>
        <taxon>Pterygota</taxon>
        <taxon>Neoptera</taxon>
        <taxon>Endopterygota</taxon>
        <taxon>Diptera</taxon>
        <taxon>Nematocera</taxon>
        <taxon>Culicoidea</taxon>
        <taxon>Culicidae</taxon>
        <taxon>Culicinae</taxon>
        <taxon>Culicini</taxon>
        <taxon>Culex</taxon>
        <taxon>Culex</taxon>
    </lineage>
</organism>
<dbReference type="InterPro" id="IPR019775">
    <property type="entry name" value="WD40_repeat_CS"/>
</dbReference>
<evidence type="ECO:0000256" key="6">
    <source>
        <dbReference type="PROSITE-ProRule" id="PRU00221"/>
    </source>
</evidence>
<feature type="repeat" description="WD" evidence="6">
    <location>
        <begin position="218"/>
        <end position="259"/>
    </location>
</feature>
<keyword evidence="2 6" id="KW-0853">WD repeat</keyword>
<dbReference type="SUPFAM" id="SSF50978">
    <property type="entry name" value="WD40 repeat-like"/>
    <property type="match status" value="1"/>
</dbReference>
<dbReference type="PANTHER" id="PTHR22852:SF0">
    <property type="entry name" value="DENTICLELESS PROTEIN HOMOLOG"/>
    <property type="match status" value="1"/>
</dbReference>
<accession>A0A1Q3EW03</accession>
<dbReference type="PROSITE" id="PS00678">
    <property type="entry name" value="WD_REPEATS_1"/>
    <property type="match status" value="1"/>
</dbReference>
<proteinExistence type="inferred from homology"/>
<feature type="compositionally biased region" description="Polar residues" evidence="7">
    <location>
        <begin position="465"/>
        <end position="474"/>
    </location>
</feature>
<dbReference type="InterPro" id="IPR020472">
    <property type="entry name" value="WD40_PAC1"/>
</dbReference>
<evidence type="ECO:0000256" key="1">
    <source>
        <dbReference type="ARBA" id="ARBA00004906"/>
    </source>
</evidence>
<dbReference type="Gene3D" id="2.130.10.10">
    <property type="entry name" value="YVTN repeat-like/Quinoprotein amine dehydrogenase"/>
    <property type="match status" value="1"/>
</dbReference>
<feature type="compositionally biased region" description="Polar residues" evidence="7">
    <location>
        <begin position="652"/>
        <end position="672"/>
    </location>
</feature>
<evidence type="ECO:0000313" key="8">
    <source>
        <dbReference type="EMBL" id="JAV19489.1"/>
    </source>
</evidence>
<dbReference type="GO" id="GO:0030674">
    <property type="term" value="F:protein-macromolecule adaptor activity"/>
    <property type="evidence" value="ECO:0007669"/>
    <property type="project" value="TreeGrafter"/>
</dbReference>
<sequence>MNTVVSLFERQYGNGFVTSYDPVLARLAVGEQDSWRGISPSTMSADFNPSPPILAAKFAKCGGQEHILAIANEDGKVAIQDTNRGNEEPGGERALEGEQCHLNAVFDVEWMPRDMKLVSASGDHTARLWTLTESALVSSRVFNGHTRSVKTAAFRQTDPAVFATGGRDGVIILWDIRAQLGSDMAPRADNCIFSGHAGGPGTPSTHRKRTRATPKIPPNGCSSSITGLAFQDDNTLISCGAGDGIVKVWDVRRHYSTHNREPLPKYSFPYAGTTTLKGFTNLQIDASRMRLYVNCMDNYIYCYNISTYAAQPIQRYGGFKNGTFYIKSCLSPDGQYLISGSSDEKSYIWNVDNPNPLVRLNGHTVEVTSVAWMQSSLETRIVTCSDDARHKIWRVGPEEIPQDELAQYRGNTEYCENYRQAKVRLKALEFTPRSVRRLVERNETTPNTVEKKATSKRTFTEMAGSDQQDPSTSYLEIKRPNIETRGRRLFSPANTNSKFSGFSALEIASTSSTSRSLNTILEESGSPSSSSNYKTPLTLSDMNLRSPEPSSNLNPTPSLSSPTINLPNFVIDGDAPHLANVTSATNKRKLKENVDWLTKIRKQKLLQAAKSVESSSTAEDVSLLLSPRLQLLKTSDEQQQPATPSRRRTASRCGSTDGTQPPRTPSRRNSVSAGGAAPSTPEMSILRFFTVTTPTGSGGGSGAGVSGV</sequence>
<feature type="compositionally biased region" description="Low complexity" evidence="7">
    <location>
        <begin position="546"/>
        <end position="565"/>
    </location>
</feature>
<evidence type="ECO:0000256" key="2">
    <source>
        <dbReference type="ARBA" id="ARBA00022574"/>
    </source>
</evidence>
<feature type="region of interest" description="Disordered" evidence="7">
    <location>
        <begin position="440"/>
        <end position="480"/>
    </location>
</feature>
<dbReference type="PROSITE" id="PS50082">
    <property type="entry name" value="WD_REPEATS_2"/>
    <property type="match status" value="5"/>
</dbReference>
<protein>
    <submittedName>
        <fullName evidence="8">Putative wd40 repeat-containing protein l2dtl</fullName>
    </submittedName>
</protein>